<feature type="compositionally biased region" description="Low complexity" evidence="4">
    <location>
        <begin position="471"/>
        <end position="498"/>
    </location>
</feature>
<dbReference type="Pfam" id="PF04153">
    <property type="entry name" value="NOT2_3_5_C"/>
    <property type="match status" value="1"/>
</dbReference>
<dbReference type="GO" id="GO:0006355">
    <property type="term" value="P:regulation of DNA-templated transcription"/>
    <property type="evidence" value="ECO:0007669"/>
    <property type="project" value="InterPro"/>
</dbReference>
<proteinExistence type="inferred from homology"/>
<evidence type="ECO:0000313" key="6">
    <source>
        <dbReference type="EMBL" id="WWC86275.1"/>
    </source>
</evidence>
<evidence type="ECO:0000256" key="4">
    <source>
        <dbReference type="SAM" id="MobiDB-lite"/>
    </source>
</evidence>
<keyword evidence="3" id="KW-0804">Transcription</keyword>
<organism evidence="6 7">
    <name type="scientific">Kwoniella dendrophila CBS 6074</name>
    <dbReference type="NCBI Taxonomy" id="1295534"/>
    <lineage>
        <taxon>Eukaryota</taxon>
        <taxon>Fungi</taxon>
        <taxon>Dikarya</taxon>
        <taxon>Basidiomycota</taxon>
        <taxon>Agaricomycotina</taxon>
        <taxon>Tremellomycetes</taxon>
        <taxon>Tremellales</taxon>
        <taxon>Cryptococcaceae</taxon>
        <taxon>Kwoniella</taxon>
    </lineage>
</organism>
<feature type="compositionally biased region" description="Pro residues" evidence="4">
    <location>
        <begin position="93"/>
        <end position="102"/>
    </location>
</feature>
<feature type="compositionally biased region" description="Polar residues" evidence="4">
    <location>
        <begin position="155"/>
        <end position="165"/>
    </location>
</feature>
<dbReference type="InterPro" id="IPR040168">
    <property type="entry name" value="Not2/3/5"/>
</dbReference>
<keyword evidence="2" id="KW-0805">Transcription regulation</keyword>
<reference evidence="6 7" key="1">
    <citation type="submission" date="2024-01" db="EMBL/GenBank/DDBJ databases">
        <title>Comparative genomics of Cryptococcus and Kwoniella reveals pathogenesis evolution and contrasting modes of karyotype evolution via chromosome fusion or intercentromeric recombination.</title>
        <authorList>
            <person name="Coelho M.A."/>
            <person name="David-Palma M."/>
            <person name="Shea T."/>
            <person name="Bowers K."/>
            <person name="McGinley-Smith S."/>
            <person name="Mohammad A.W."/>
            <person name="Gnirke A."/>
            <person name="Yurkov A.M."/>
            <person name="Nowrousian M."/>
            <person name="Sun S."/>
            <person name="Cuomo C.A."/>
            <person name="Heitman J."/>
        </authorList>
    </citation>
    <scope>NUCLEOTIDE SEQUENCE [LARGE SCALE GENOMIC DNA]</scope>
    <source>
        <strain evidence="6 7">CBS 6074</strain>
    </source>
</reference>
<feature type="region of interest" description="Disordered" evidence="4">
    <location>
        <begin position="441"/>
        <end position="498"/>
    </location>
</feature>
<feature type="domain" description="NOT2/NOT3/NOT5 C-terminal" evidence="5">
    <location>
        <begin position="284"/>
        <end position="426"/>
    </location>
</feature>
<keyword evidence="7" id="KW-1185">Reference proteome</keyword>
<evidence type="ECO:0000256" key="1">
    <source>
        <dbReference type="ARBA" id="ARBA00007682"/>
    </source>
</evidence>
<dbReference type="AlphaFoldDB" id="A0AAX4JLL8"/>
<sequence length="498" mass="53660">MYYATTGQQATQQPPSSRGAISGYPRNGPPGFAARAADPNDFPALGSHPQHNSTYASQTQPSGASSNQQQQIQQQQLYLQQQQQLAGGGGGPGAPPPPPPGISGPNPTSGGQGQGQGLGDDFPALSTGGDSKLANFLRNQPPQQGQGSSSPSSQVNLPNGSSQLIPPSSTTTTGTSNTASGSVSASASQSTNATPSTNPPQLLNQNNNKMNDPTWQQQHNQHPQEPLTRPIQQILSSPVDKWGLKALLYEIQMHMNKTDRGMLVFGEELEDLGMDISGEEALYPSFVTPWADSNALTQPPRIEESYHIPQCYNVHAPPVSTKLPNFTEDTLFLAFYMSPGDVLQLEVAEELYARGWRYHTDLQTWLTSPTLPTIDLLSLTTNQQQQNTNGESGNSPQWIRGPFMYLDTRTWTKQRTNEDFTIDANLLEITRPASVIISEDKSQNQGLNSPSSLSGNNNLPISTGNNGGQAGSQQPTSNQQGQQQVNPNSSNNQQYNTR</sequence>
<dbReference type="PANTHER" id="PTHR23326">
    <property type="entry name" value="CCR4 NOT-RELATED"/>
    <property type="match status" value="1"/>
</dbReference>
<accession>A0AAX4JLL8</accession>
<dbReference type="EMBL" id="CP144098">
    <property type="protein sequence ID" value="WWC86275.1"/>
    <property type="molecule type" value="Genomic_DNA"/>
</dbReference>
<protein>
    <recommendedName>
        <fullName evidence="5">NOT2/NOT3/NOT5 C-terminal domain-containing protein</fullName>
    </recommendedName>
</protein>
<dbReference type="RefSeq" id="XP_066073038.1">
    <property type="nucleotide sequence ID" value="XM_066216941.1"/>
</dbReference>
<evidence type="ECO:0000256" key="2">
    <source>
        <dbReference type="ARBA" id="ARBA00023015"/>
    </source>
</evidence>
<dbReference type="InterPro" id="IPR007282">
    <property type="entry name" value="NOT2/3/5_C"/>
</dbReference>
<comment type="similarity">
    <text evidence="1">Belongs to the CNOT2/3/5 family.</text>
</comment>
<dbReference type="Gene3D" id="2.30.30.1020">
    <property type="entry name" value="CCR4-NOT complex subunit 2/3/5, C-terminal domain"/>
    <property type="match status" value="1"/>
</dbReference>
<dbReference type="InterPro" id="IPR038635">
    <property type="entry name" value="CCR4-NOT_su2/3/5_C_sf"/>
</dbReference>
<feature type="compositionally biased region" description="Polar residues" evidence="4">
    <location>
        <begin position="209"/>
        <end position="223"/>
    </location>
</feature>
<feature type="compositionally biased region" description="Low complexity" evidence="4">
    <location>
        <begin position="63"/>
        <end position="85"/>
    </location>
</feature>
<name>A0AAX4JLL8_9TREE</name>
<dbReference type="GeneID" id="91091820"/>
<feature type="compositionally biased region" description="Polar residues" evidence="4">
    <location>
        <begin position="49"/>
        <end position="62"/>
    </location>
</feature>
<evidence type="ECO:0000259" key="5">
    <source>
        <dbReference type="Pfam" id="PF04153"/>
    </source>
</evidence>
<dbReference type="Proteomes" id="UP001355207">
    <property type="component" value="Chromosome 1"/>
</dbReference>
<dbReference type="GO" id="GO:0030015">
    <property type="term" value="C:CCR4-NOT core complex"/>
    <property type="evidence" value="ECO:0007669"/>
    <property type="project" value="InterPro"/>
</dbReference>
<feature type="compositionally biased region" description="Low complexity" evidence="4">
    <location>
        <begin position="140"/>
        <end position="154"/>
    </location>
</feature>
<evidence type="ECO:0000313" key="7">
    <source>
        <dbReference type="Proteomes" id="UP001355207"/>
    </source>
</evidence>
<gene>
    <name evidence="6" type="ORF">L201_001148</name>
</gene>
<feature type="compositionally biased region" description="Low complexity" evidence="4">
    <location>
        <begin position="166"/>
        <end position="208"/>
    </location>
</feature>
<evidence type="ECO:0000256" key="3">
    <source>
        <dbReference type="ARBA" id="ARBA00023163"/>
    </source>
</evidence>
<feature type="compositionally biased region" description="Low complexity" evidence="4">
    <location>
        <begin position="1"/>
        <end position="13"/>
    </location>
</feature>
<feature type="region of interest" description="Disordered" evidence="4">
    <location>
        <begin position="1"/>
        <end position="226"/>
    </location>
</feature>
<feature type="compositionally biased region" description="Low complexity" evidence="4">
    <location>
        <begin position="443"/>
        <end position="460"/>
    </location>
</feature>
<dbReference type="GO" id="GO:0000289">
    <property type="term" value="P:nuclear-transcribed mRNA poly(A) tail shortening"/>
    <property type="evidence" value="ECO:0007669"/>
    <property type="project" value="UniProtKB-ARBA"/>
</dbReference>